<dbReference type="Proteomes" id="UP000276991">
    <property type="component" value="Unassembled WGS sequence"/>
</dbReference>
<reference evidence="3 4" key="1">
    <citation type="submission" date="2018-08" db="EMBL/GenBank/DDBJ databases">
        <authorList>
            <person name="Laetsch R D."/>
            <person name="Stevens L."/>
            <person name="Kumar S."/>
            <person name="Blaxter L. M."/>
        </authorList>
    </citation>
    <scope>NUCLEOTIDE SEQUENCE [LARGE SCALE GENOMIC DNA]</scope>
</reference>
<evidence type="ECO:0000313" key="4">
    <source>
        <dbReference type="Proteomes" id="UP000276991"/>
    </source>
</evidence>
<proteinExistence type="predicted"/>
<evidence type="ECO:0000256" key="1">
    <source>
        <dbReference type="SAM" id="MobiDB-lite"/>
    </source>
</evidence>
<dbReference type="EMBL" id="UPTC01001066">
    <property type="protein sequence ID" value="VBB30989.1"/>
    <property type="molecule type" value="Genomic_DNA"/>
</dbReference>
<organism evidence="3 4">
    <name type="scientific">Acanthocheilonema viteae</name>
    <name type="common">Filarial nematode worm</name>
    <name type="synonym">Dipetalonema viteae</name>
    <dbReference type="NCBI Taxonomy" id="6277"/>
    <lineage>
        <taxon>Eukaryota</taxon>
        <taxon>Metazoa</taxon>
        <taxon>Ecdysozoa</taxon>
        <taxon>Nematoda</taxon>
        <taxon>Chromadorea</taxon>
        <taxon>Rhabditida</taxon>
        <taxon>Spirurina</taxon>
        <taxon>Spiruromorpha</taxon>
        <taxon>Filarioidea</taxon>
        <taxon>Onchocercidae</taxon>
        <taxon>Acanthocheilonema</taxon>
    </lineage>
</organism>
<accession>A0A498SGX5</accession>
<name>A0A498SGX5_ACAVI</name>
<keyword evidence="2" id="KW-1133">Transmembrane helix</keyword>
<dbReference type="OrthoDB" id="5865561at2759"/>
<gene>
    <name evidence="3" type="ORF">NAV_LOCUS5780</name>
</gene>
<protein>
    <submittedName>
        <fullName evidence="3">Uncharacterized protein</fullName>
    </submittedName>
</protein>
<evidence type="ECO:0000256" key="2">
    <source>
        <dbReference type="SAM" id="Phobius"/>
    </source>
</evidence>
<feature type="transmembrane region" description="Helical" evidence="2">
    <location>
        <begin position="20"/>
        <end position="44"/>
    </location>
</feature>
<feature type="region of interest" description="Disordered" evidence="1">
    <location>
        <begin position="52"/>
        <end position="75"/>
    </location>
</feature>
<evidence type="ECO:0000313" key="3">
    <source>
        <dbReference type="EMBL" id="VBB30989.1"/>
    </source>
</evidence>
<dbReference type="AlphaFoldDB" id="A0A498SGX5"/>
<keyword evidence="4" id="KW-1185">Reference proteome</keyword>
<keyword evidence="2" id="KW-0472">Membrane</keyword>
<sequence length="187" mass="20711">MPSLITSTEAPAGKPGVVLALSIVLVILVILLVISIFLLLYCVLKRQGERAKRRKRSGYEQRRQHRMQSTMDVTDSARKAKVSQIAASIEAAVKSAELPKPSKQTPPVTAPLAAVRPRAKSISKKLPPITPQTQSETSVEAPSSLFINQIFINRWRGPWQQVDHEPSDFSYELESDSVNDDICLQPL</sequence>
<keyword evidence="2" id="KW-0812">Transmembrane</keyword>